<dbReference type="Proteomes" id="UP000435837">
    <property type="component" value="Unassembled WGS sequence"/>
</dbReference>
<accession>A0A640SJF4</accession>
<proteinExistence type="predicted"/>
<evidence type="ECO:0000313" key="2">
    <source>
        <dbReference type="Proteomes" id="UP000435837"/>
    </source>
</evidence>
<dbReference type="EMBL" id="BLIN01000005">
    <property type="protein sequence ID" value="GFE10842.1"/>
    <property type="molecule type" value="Genomic_DNA"/>
</dbReference>
<organism evidence="1 2">
    <name type="scientific">Streptomyces caniferus</name>
    <dbReference type="NCBI Taxonomy" id="285557"/>
    <lineage>
        <taxon>Bacteria</taxon>
        <taxon>Bacillati</taxon>
        <taxon>Actinomycetota</taxon>
        <taxon>Actinomycetes</taxon>
        <taxon>Kitasatosporales</taxon>
        <taxon>Streptomycetaceae</taxon>
        <taxon>Streptomyces</taxon>
    </lineage>
</organism>
<gene>
    <name evidence="1" type="ORF">Scani_71100</name>
</gene>
<protein>
    <submittedName>
        <fullName evidence="1">Uncharacterized protein</fullName>
    </submittedName>
</protein>
<sequence length="67" mass="7363">MDSPAVRSSADPFAGTAYANSPEGWWTEYGGAVDVRSGVVYFPPGSKHVPCPWEDCVRGCRDKERRT</sequence>
<evidence type="ECO:0000313" key="1">
    <source>
        <dbReference type="EMBL" id="GFE10842.1"/>
    </source>
</evidence>
<dbReference type="AlphaFoldDB" id="A0A640SJF4"/>
<comment type="caution">
    <text evidence="1">The sequence shown here is derived from an EMBL/GenBank/DDBJ whole genome shotgun (WGS) entry which is preliminary data.</text>
</comment>
<name>A0A640SJF4_9ACTN</name>
<reference evidence="1 2" key="1">
    <citation type="submission" date="2019-12" db="EMBL/GenBank/DDBJ databases">
        <title>Whole genome shotgun sequence of Streptomyces caniferus NBRC 15389.</title>
        <authorList>
            <person name="Ichikawa N."/>
            <person name="Kimura A."/>
            <person name="Kitahashi Y."/>
            <person name="Komaki H."/>
            <person name="Tamura T."/>
        </authorList>
    </citation>
    <scope>NUCLEOTIDE SEQUENCE [LARGE SCALE GENOMIC DNA]</scope>
    <source>
        <strain evidence="1 2">NBRC 15389</strain>
    </source>
</reference>